<evidence type="ECO:0000256" key="3">
    <source>
        <dbReference type="ARBA" id="ARBA00022553"/>
    </source>
</evidence>
<dbReference type="CDD" id="cd00075">
    <property type="entry name" value="HATPase"/>
    <property type="match status" value="1"/>
</dbReference>
<evidence type="ECO:0000256" key="1">
    <source>
        <dbReference type="ARBA" id="ARBA00000085"/>
    </source>
</evidence>
<dbReference type="GO" id="GO:0007165">
    <property type="term" value="P:signal transduction"/>
    <property type="evidence" value="ECO:0007669"/>
    <property type="project" value="UniProtKB-KW"/>
</dbReference>
<evidence type="ECO:0000259" key="13">
    <source>
        <dbReference type="PROSITE" id="PS50113"/>
    </source>
</evidence>
<feature type="domain" description="PAC" evidence="13">
    <location>
        <begin position="496"/>
        <end position="546"/>
    </location>
</feature>
<evidence type="ECO:0000259" key="11">
    <source>
        <dbReference type="PROSITE" id="PS50109"/>
    </source>
</evidence>
<accession>A0A1G8WZE8</accession>
<dbReference type="PANTHER" id="PTHR44936:SF10">
    <property type="entry name" value="SENSOR PROTEIN RSTB"/>
    <property type="match status" value="1"/>
</dbReference>
<dbReference type="Pfam" id="PF00672">
    <property type="entry name" value="HAMP"/>
    <property type="match status" value="1"/>
</dbReference>
<evidence type="ECO:0000256" key="10">
    <source>
        <dbReference type="SAM" id="Phobius"/>
    </source>
</evidence>
<dbReference type="SUPFAM" id="SSF158472">
    <property type="entry name" value="HAMP domain-like"/>
    <property type="match status" value="1"/>
</dbReference>
<keyword evidence="16" id="KW-1185">Reference proteome</keyword>
<gene>
    <name evidence="15" type="ORF">SAMN05216226_11026</name>
</gene>
<evidence type="ECO:0000256" key="5">
    <source>
        <dbReference type="ARBA" id="ARBA00022741"/>
    </source>
</evidence>
<dbReference type="SMART" id="SM00387">
    <property type="entry name" value="HATPase_c"/>
    <property type="match status" value="1"/>
</dbReference>
<dbReference type="Proteomes" id="UP000198856">
    <property type="component" value="Unassembled WGS sequence"/>
</dbReference>
<dbReference type="STRING" id="890420.SAMN05216226_11026"/>
<dbReference type="PROSITE" id="PS50885">
    <property type="entry name" value="HAMP"/>
    <property type="match status" value="1"/>
</dbReference>
<dbReference type="InterPro" id="IPR036890">
    <property type="entry name" value="HATPase_C_sf"/>
</dbReference>
<evidence type="ECO:0000256" key="8">
    <source>
        <dbReference type="ARBA" id="ARBA00023224"/>
    </source>
</evidence>
<dbReference type="Gene3D" id="3.30.450.20">
    <property type="entry name" value="PAS domain"/>
    <property type="match status" value="1"/>
</dbReference>
<organism evidence="15 16">
    <name type="scientific">Halovenus aranensis</name>
    <dbReference type="NCBI Taxonomy" id="890420"/>
    <lineage>
        <taxon>Archaea</taxon>
        <taxon>Methanobacteriati</taxon>
        <taxon>Methanobacteriota</taxon>
        <taxon>Stenosarchaea group</taxon>
        <taxon>Halobacteria</taxon>
        <taxon>Halobacteriales</taxon>
        <taxon>Haloarculaceae</taxon>
        <taxon>Halovenus</taxon>
    </lineage>
</organism>
<dbReference type="EC" id="2.7.13.3" evidence="2"/>
<keyword evidence="8" id="KW-0807">Transducer</keyword>
<dbReference type="PROSITE" id="PS50109">
    <property type="entry name" value="HIS_KIN"/>
    <property type="match status" value="1"/>
</dbReference>
<keyword evidence="6" id="KW-0418">Kinase</keyword>
<evidence type="ECO:0000256" key="4">
    <source>
        <dbReference type="ARBA" id="ARBA00022679"/>
    </source>
</evidence>
<dbReference type="AlphaFoldDB" id="A0A1G8WZE8"/>
<dbReference type="PROSITE" id="PS50112">
    <property type="entry name" value="PAS"/>
    <property type="match status" value="1"/>
</dbReference>
<keyword evidence="5" id="KW-0547">Nucleotide-binding</keyword>
<feature type="domain" description="HAMP" evidence="14">
    <location>
        <begin position="330"/>
        <end position="380"/>
    </location>
</feature>
<evidence type="ECO:0000256" key="6">
    <source>
        <dbReference type="ARBA" id="ARBA00022777"/>
    </source>
</evidence>
<evidence type="ECO:0000259" key="12">
    <source>
        <dbReference type="PROSITE" id="PS50112"/>
    </source>
</evidence>
<dbReference type="Gene3D" id="6.10.340.10">
    <property type="match status" value="1"/>
</dbReference>
<sequence>MSLTEKVPDVLRSRYAFKLFAIAVLIVAVIGTVGTVMALQVSDQVTDQQLQSLENNAELEADQLARWFDGEQESIRVLSAHQGIDLDDPTLTRETLYSELEQRSEEVVSFHIAERARTQPSNGTTEPVVVSTNQTLEGDPLTATNIDWGEDTDGEEIQYAFESVNDILVSWVYLDSGNMSVAIASPTPDGEHVLIGEYEPSVRIGESTHVIEGTETVVLGGVSAYVMFEANSPNEFRPYKGQQNRTEVGSQILAREDQFAPLNGSEIADDEVRGYHSVPGEGVNWVVVKEAPRANALALTDRVQTDLTVLVGTMFLGFLLVGAVIQYGPIRSIKRLAGQADAIAEGDLSVDIEETGRIDEVGRLRRSFRNTKRYIETITRQSEALSRQEFDADVLDEEIPGRVGEAMAAMQTDLERFITEIERERERYTTLVEQSSDGVVVVQDGRCVFANDQFAEITGYDHDTLVESRLIDLVVPGDRDRVSERYDRRLEDAAPTQFEADIETRDGTRRTVELSMARIERDGEPAVLVNIRDVTERKHREQRLEVFNRVLRHNIRNQADVVKSHAEVLSDRSADQHVSQILDSADRLSVIGNRARTIDRIISREVQPSTVDLTELFGRVQAGAEPRRESVTVTTRVTGVNSLVTDEWILEAILESLVANSLRYAESTVTITAEQTAEGCVLTVEDDGPGIPPDEIAALDAGTETTLQHSRGLLGLWQLKWGVEKLAGTLTFDTAEGTTVRVVLPDWGGNDGDI</sequence>
<dbReference type="CDD" id="cd06225">
    <property type="entry name" value="HAMP"/>
    <property type="match status" value="1"/>
</dbReference>
<dbReference type="PANTHER" id="PTHR44936">
    <property type="entry name" value="SENSOR PROTEIN CREC"/>
    <property type="match status" value="1"/>
</dbReference>
<dbReference type="InterPro" id="IPR000700">
    <property type="entry name" value="PAS-assoc_C"/>
</dbReference>
<dbReference type="InterPro" id="IPR003660">
    <property type="entry name" value="HAMP_dom"/>
</dbReference>
<dbReference type="GO" id="GO:0004673">
    <property type="term" value="F:protein histidine kinase activity"/>
    <property type="evidence" value="ECO:0007669"/>
    <property type="project" value="UniProtKB-EC"/>
</dbReference>
<feature type="coiled-coil region" evidence="9">
    <location>
        <begin position="407"/>
        <end position="434"/>
    </location>
</feature>
<keyword evidence="9" id="KW-0175">Coiled coil</keyword>
<dbReference type="SMART" id="SM00304">
    <property type="entry name" value="HAMP"/>
    <property type="match status" value="1"/>
</dbReference>
<dbReference type="GO" id="GO:0005524">
    <property type="term" value="F:ATP binding"/>
    <property type="evidence" value="ECO:0007669"/>
    <property type="project" value="UniProtKB-KW"/>
</dbReference>
<feature type="transmembrane region" description="Helical" evidence="10">
    <location>
        <begin position="307"/>
        <end position="325"/>
    </location>
</feature>
<comment type="catalytic activity">
    <reaction evidence="1">
        <text>ATP + protein L-histidine = ADP + protein N-phospho-L-histidine.</text>
        <dbReference type="EC" id="2.7.13.3"/>
    </reaction>
</comment>
<dbReference type="GO" id="GO:0016020">
    <property type="term" value="C:membrane"/>
    <property type="evidence" value="ECO:0007669"/>
    <property type="project" value="InterPro"/>
</dbReference>
<evidence type="ECO:0000256" key="9">
    <source>
        <dbReference type="SAM" id="Coils"/>
    </source>
</evidence>
<evidence type="ECO:0000313" key="16">
    <source>
        <dbReference type="Proteomes" id="UP000198856"/>
    </source>
</evidence>
<dbReference type="OrthoDB" id="327291at2157"/>
<keyword evidence="4" id="KW-0808">Transferase</keyword>
<dbReference type="Gene3D" id="3.30.565.10">
    <property type="entry name" value="Histidine kinase-like ATPase, C-terminal domain"/>
    <property type="match status" value="1"/>
</dbReference>
<dbReference type="InterPro" id="IPR005467">
    <property type="entry name" value="His_kinase_dom"/>
</dbReference>
<dbReference type="RefSeq" id="WP_092702933.1">
    <property type="nucleotide sequence ID" value="NZ_FNFC01000010.1"/>
</dbReference>
<evidence type="ECO:0000259" key="14">
    <source>
        <dbReference type="PROSITE" id="PS50885"/>
    </source>
</evidence>
<keyword evidence="10" id="KW-0472">Membrane</keyword>
<dbReference type="SUPFAM" id="SSF55874">
    <property type="entry name" value="ATPase domain of HSP90 chaperone/DNA topoisomerase II/histidine kinase"/>
    <property type="match status" value="1"/>
</dbReference>
<name>A0A1G8WZE8_9EURY</name>
<evidence type="ECO:0000256" key="7">
    <source>
        <dbReference type="ARBA" id="ARBA00022840"/>
    </source>
</evidence>
<dbReference type="Pfam" id="PF08448">
    <property type="entry name" value="PAS_4"/>
    <property type="match status" value="1"/>
</dbReference>
<dbReference type="SMART" id="SM00091">
    <property type="entry name" value="PAS"/>
    <property type="match status" value="1"/>
</dbReference>
<keyword evidence="10" id="KW-0812">Transmembrane</keyword>
<evidence type="ECO:0000313" key="15">
    <source>
        <dbReference type="EMBL" id="SDJ83591.1"/>
    </source>
</evidence>
<reference evidence="15 16" key="1">
    <citation type="submission" date="2016-10" db="EMBL/GenBank/DDBJ databases">
        <authorList>
            <person name="de Groot N.N."/>
        </authorList>
    </citation>
    <scope>NUCLEOTIDE SEQUENCE [LARGE SCALE GENOMIC DNA]</scope>
    <source>
        <strain evidence="15 16">IBRC-M10015</strain>
    </source>
</reference>
<dbReference type="SUPFAM" id="SSF55785">
    <property type="entry name" value="PYP-like sensor domain (PAS domain)"/>
    <property type="match status" value="1"/>
</dbReference>
<keyword evidence="10" id="KW-1133">Transmembrane helix</keyword>
<keyword evidence="7" id="KW-0067">ATP-binding</keyword>
<dbReference type="InterPro" id="IPR035965">
    <property type="entry name" value="PAS-like_dom_sf"/>
</dbReference>
<dbReference type="InterPro" id="IPR000014">
    <property type="entry name" value="PAS"/>
</dbReference>
<dbReference type="InterPro" id="IPR003594">
    <property type="entry name" value="HATPase_dom"/>
</dbReference>
<keyword evidence="3" id="KW-0597">Phosphoprotein</keyword>
<proteinExistence type="predicted"/>
<dbReference type="Pfam" id="PF02518">
    <property type="entry name" value="HATPase_c"/>
    <property type="match status" value="1"/>
</dbReference>
<dbReference type="PROSITE" id="PS50113">
    <property type="entry name" value="PAC"/>
    <property type="match status" value="1"/>
</dbReference>
<feature type="domain" description="Histidine kinase" evidence="11">
    <location>
        <begin position="550"/>
        <end position="748"/>
    </location>
</feature>
<evidence type="ECO:0000256" key="2">
    <source>
        <dbReference type="ARBA" id="ARBA00012438"/>
    </source>
</evidence>
<dbReference type="InterPro" id="IPR013656">
    <property type="entry name" value="PAS_4"/>
</dbReference>
<dbReference type="NCBIfam" id="TIGR00229">
    <property type="entry name" value="sensory_box"/>
    <property type="match status" value="1"/>
</dbReference>
<dbReference type="CDD" id="cd00130">
    <property type="entry name" value="PAS"/>
    <property type="match status" value="1"/>
</dbReference>
<feature type="domain" description="PAS" evidence="12">
    <location>
        <begin position="424"/>
        <end position="493"/>
    </location>
</feature>
<dbReference type="EMBL" id="FNFC01000010">
    <property type="protein sequence ID" value="SDJ83591.1"/>
    <property type="molecule type" value="Genomic_DNA"/>
</dbReference>
<dbReference type="InterPro" id="IPR050980">
    <property type="entry name" value="2C_sensor_his_kinase"/>
</dbReference>
<protein>
    <recommendedName>
        <fullName evidence="2">histidine kinase</fullName>
        <ecNumber evidence="2">2.7.13.3</ecNumber>
    </recommendedName>
</protein>